<dbReference type="Proteomes" id="UP000593567">
    <property type="component" value="Unassembled WGS sequence"/>
</dbReference>
<evidence type="ECO:0000313" key="4">
    <source>
        <dbReference type="Proteomes" id="UP000593567"/>
    </source>
</evidence>
<dbReference type="GO" id="GO:0043812">
    <property type="term" value="F:phosphatidylinositol-4-phosphate phosphatase activity"/>
    <property type="evidence" value="ECO:0007669"/>
    <property type="project" value="TreeGrafter"/>
</dbReference>
<proteinExistence type="predicted"/>
<keyword evidence="1" id="KW-0472">Membrane</keyword>
<organism evidence="2 4">
    <name type="scientific">Bugula neritina</name>
    <name type="common">Brown bryozoan</name>
    <name type="synonym">Sertularia neritina</name>
    <dbReference type="NCBI Taxonomy" id="10212"/>
    <lineage>
        <taxon>Eukaryota</taxon>
        <taxon>Metazoa</taxon>
        <taxon>Spiralia</taxon>
        <taxon>Lophotrochozoa</taxon>
        <taxon>Bryozoa</taxon>
        <taxon>Gymnolaemata</taxon>
        <taxon>Cheilostomatida</taxon>
        <taxon>Flustrina</taxon>
        <taxon>Buguloidea</taxon>
        <taxon>Bugulidae</taxon>
        <taxon>Bugula</taxon>
    </lineage>
</organism>
<dbReference type="GO" id="GO:0046856">
    <property type="term" value="P:phosphatidylinositol dephosphorylation"/>
    <property type="evidence" value="ECO:0007669"/>
    <property type="project" value="TreeGrafter"/>
</dbReference>
<keyword evidence="1" id="KW-0812">Transmembrane</keyword>
<dbReference type="PANTHER" id="PTHR45662:SF2">
    <property type="entry name" value="PHOSPHATIDYLINOSITOL-3-PHOSPHATASE SAC1"/>
    <property type="match status" value="1"/>
</dbReference>
<reference evidence="2 4" key="1">
    <citation type="submission" date="2019-09" db="EMBL/GenBank/DDBJ databases">
        <authorList>
            <person name="Raiko M."/>
            <person name="Komissarov A."/>
            <person name="Rhodes A."/>
            <person name="Kliver S."/>
            <person name="Lim-Fong G."/>
            <person name="Kwan J."/>
            <person name="O'Brien S.J."/>
            <person name="Lopez J.V."/>
        </authorList>
    </citation>
    <scope>NUCLEOTIDE SEQUENCE [LARGE SCALE GENOMIC DNA]</scope>
    <source>
        <strain evidence="2">Kwan_BN1</strain>
    </source>
</reference>
<reference evidence="2 4" key="2">
    <citation type="submission" date="2020-06" db="EMBL/GenBank/DDBJ databases">
        <title>Draft genome of Bugula neritina, a colonial animal packing powerful symbionts and potential medicines.</title>
        <authorList>
            <person name="Rayko M."/>
        </authorList>
    </citation>
    <scope>NUCLEOTIDE SEQUENCE [LARGE SCALE GENOMIC DNA]</scope>
    <source>
        <strain evidence="2">Kwan_BN1</strain>
    </source>
</reference>
<evidence type="ECO:0000313" key="2">
    <source>
        <dbReference type="EMBL" id="KAF6028127.1"/>
    </source>
</evidence>
<comment type="caution">
    <text evidence="2">The sequence shown here is derived from an EMBL/GenBank/DDBJ whole genome shotgun (WGS) entry which is preliminary data.</text>
</comment>
<dbReference type="EMBL" id="VXIV02001988">
    <property type="protein sequence ID" value="KAF6028127.1"/>
    <property type="molecule type" value="Genomic_DNA"/>
</dbReference>
<protein>
    <submittedName>
        <fullName evidence="2">SACM1L</fullName>
    </submittedName>
</protein>
<dbReference type="PANTHER" id="PTHR45662">
    <property type="entry name" value="PHOSPHATIDYLINOSITIDE PHOSPHATASE SAC1"/>
    <property type="match status" value="1"/>
</dbReference>
<evidence type="ECO:0000313" key="3">
    <source>
        <dbReference type="EMBL" id="KAF6037120.1"/>
    </source>
</evidence>
<name>A0A7J7JQ72_BUGNE</name>
<dbReference type="EMBL" id="VXIV02000618">
    <property type="protein sequence ID" value="KAF6037120.1"/>
    <property type="molecule type" value="Genomic_DNA"/>
</dbReference>
<sequence>MLQDGWNSAIRYLKNNFSDGFRQDSLDLFLGNHIVDELEGTVKTCPLNVERDLKFYALPVVFLVAFAMFTFTVLLPGESLTEQIGTILFWGGASITSLITIYIYGDDFVDLPKLGEKDKEV</sequence>
<feature type="transmembrane region" description="Helical" evidence="1">
    <location>
        <begin position="87"/>
        <end position="105"/>
    </location>
</feature>
<accession>A0A7J7JQ72</accession>
<keyword evidence="1" id="KW-1133">Transmembrane helix</keyword>
<feature type="transmembrane region" description="Helical" evidence="1">
    <location>
        <begin position="56"/>
        <end position="75"/>
    </location>
</feature>
<dbReference type="GO" id="GO:0005783">
    <property type="term" value="C:endoplasmic reticulum"/>
    <property type="evidence" value="ECO:0007669"/>
    <property type="project" value="TreeGrafter"/>
</dbReference>
<keyword evidence="4" id="KW-1185">Reference proteome</keyword>
<evidence type="ECO:0000256" key="1">
    <source>
        <dbReference type="SAM" id="Phobius"/>
    </source>
</evidence>
<dbReference type="OrthoDB" id="405996at2759"/>
<dbReference type="AlphaFoldDB" id="A0A7J7JQ72"/>
<gene>
    <name evidence="3" type="ORF">EB796_004570</name>
    <name evidence="2" type="ORF">EB796_013560</name>
</gene>